<dbReference type="RefSeq" id="WP_135327048.1">
    <property type="nucleotide sequence ID" value="NZ_SRJC01000001.1"/>
</dbReference>
<name>A0A4Z0H2U3_9BACI</name>
<organism evidence="1 2">
    <name type="scientific">Halobacillus salinus</name>
    <dbReference type="NCBI Taxonomy" id="192814"/>
    <lineage>
        <taxon>Bacteria</taxon>
        <taxon>Bacillati</taxon>
        <taxon>Bacillota</taxon>
        <taxon>Bacilli</taxon>
        <taxon>Bacillales</taxon>
        <taxon>Bacillaceae</taxon>
        <taxon>Halobacillus</taxon>
    </lineage>
</organism>
<sequence>MEYSMNEKAKQLISFQNQKLLTNLDETFGLPIYQDTVSQDERPETLNLFLLVFGDFTAGENPSTLNQEIYVTYLAEGSDTVETDSLDVISAVSKVKAIQFLRTEKDQVQKLDTDEYVDRVNFIFRRTVKYECPV</sequence>
<dbReference type="EMBL" id="SRJC01000001">
    <property type="protein sequence ID" value="TGB04692.1"/>
    <property type="molecule type" value="Genomic_DNA"/>
</dbReference>
<reference evidence="1 2" key="1">
    <citation type="journal article" date="2003" name="Int. J. Syst. Evol. Microbiol.">
        <title>Halobacillus salinus sp. nov., isolated from a salt lake on the coast of the East Sea in Korea.</title>
        <authorList>
            <person name="Yoon J.H."/>
            <person name="Kang K.H."/>
            <person name="Park Y.H."/>
        </authorList>
    </citation>
    <scope>NUCLEOTIDE SEQUENCE [LARGE SCALE GENOMIC DNA]</scope>
    <source>
        <strain evidence="1 2">HSL-3</strain>
    </source>
</reference>
<dbReference type="AlphaFoldDB" id="A0A4Z0H2U3"/>
<dbReference type="Proteomes" id="UP000297982">
    <property type="component" value="Unassembled WGS sequence"/>
</dbReference>
<comment type="caution">
    <text evidence="1">The sequence shown here is derived from an EMBL/GenBank/DDBJ whole genome shotgun (WGS) entry which is preliminary data.</text>
</comment>
<proteinExistence type="predicted"/>
<evidence type="ECO:0008006" key="3">
    <source>
        <dbReference type="Google" id="ProtNLM"/>
    </source>
</evidence>
<gene>
    <name evidence="1" type="ORF">E4663_06790</name>
</gene>
<accession>A0A4Z0H2U3</accession>
<keyword evidence="2" id="KW-1185">Reference proteome</keyword>
<evidence type="ECO:0000313" key="2">
    <source>
        <dbReference type="Proteomes" id="UP000297982"/>
    </source>
</evidence>
<protein>
    <recommendedName>
        <fullName evidence="3">DUF3168 domain-containing protein</fullName>
    </recommendedName>
</protein>
<evidence type="ECO:0000313" key="1">
    <source>
        <dbReference type="EMBL" id="TGB04692.1"/>
    </source>
</evidence>